<proteinExistence type="inferred from homology"/>
<dbReference type="EMBL" id="NHNI01000001">
    <property type="protein sequence ID" value="OZY86801.1"/>
    <property type="molecule type" value="Genomic_DNA"/>
</dbReference>
<evidence type="ECO:0000259" key="7">
    <source>
        <dbReference type="Pfam" id="PF07715"/>
    </source>
</evidence>
<dbReference type="RefSeq" id="WP_078045177.1">
    <property type="nucleotide sequence ID" value="NZ_NHNI01000001.1"/>
</dbReference>
<feature type="chain" id="PRO_5012017770" evidence="5">
    <location>
        <begin position="28"/>
        <end position="928"/>
    </location>
</feature>
<evidence type="ECO:0000259" key="6">
    <source>
        <dbReference type="Pfam" id="PF00593"/>
    </source>
</evidence>
<feature type="domain" description="TonB-dependent receptor plug" evidence="7">
    <location>
        <begin position="53"/>
        <end position="156"/>
    </location>
</feature>
<keyword evidence="4" id="KW-0798">TonB box</keyword>
<sequence length="928" mass="100081">MKKQTFNHMLALATTMALVSGSQAVYAQKSADAIEEVLVTGFRASLQNSISAKQNADTVVEAIYAEDIGKLPDTSIAESLARLPGLAGERRDGRTSGISVRGFNENYVATTMNGREILGIGDNRGVEYDLYPSEIIAGAMVYKTPSANHVNQGLGGIVDLQTLRPLEKDRIVSITGSYEMNDLESANPDFDDKGHRVAFTYSDKFADDTVGVAVSIATMESPSQEQQFRAWGYADVNASTVGLGGHDSYVRSSLMDRDTYSAVVQFEPNDQLSLTFDALYIDFTDSKVFRGVEEGTIWGGDAVTNVHATVDNGLVTSGEWSGFHSVIRNDGEVKDGELTTFGFNAEYQLNDNWALTLDAARGESSKDLINMESYSGVGRAGTDTQGAPAARSYVLNSKGVMFGPHSTIAMPDYSDASIIRLAGPQAWGGAIAPIVGGNNNAQDGFVNNPLFEEDLNTLRLQAEGDVSFSIVNGVEFGVNYSDRTKSKVNYGAFLIAPGFYDTNGVTIVGGDIAVPEEYIVGSADLSFLGLGSILAYDGIGLYKDGVYKEIDAGQYETARKGDSYEISEKITTAYGLAKFETGILSGNVGLQIVSSDQSASGFDTYTGNDGTVVTTATTDGDKYTKLLPSLNMNFQLTDDQVVRFAASKTASRARMDSMKPNNTIAFSFDQARRQSSDPEFSAWSGSSGNATLKPIEAIQTDISYEYYFAADGFVSVAYFYKDLQNWHLTSSVITDFTDYIIPGYHDAGIPTLVSTSGVTTAIVEAGAGYVAGNEVQVSLPFHIFSDALDGFGVTASGTFLDGEIDYNGVTQQIPGLSKESYQLTVYFERGGFEFRVSGRKRDSFLTEERGVSLSLVPIVDQGAELWDAQIGYDFSESGVRGLEGLTITLQAQNFTDEDTVTAAADDARQVSKYQYFGANYLLGFNYKF</sequence>
<reference evidence="9" key="1">
    <citation type="submission" date="2017-05" db="EMBL/GenBank/DDBJ databases">
        <authorList>
            <person name="Barney B.M."/>
        </authorList>
    </citation>
    <scope>NUCLEOTIDE SEQUENCE [LARGE SCALE GENOMIC DNA]</scope>
    <source>
        <strain evidence="9">PSBB022</strain>
    </source>
</reference>
<dbReference type="Gene3D" id="2.170.130.10">
    <property type="entry name" value="TonB-dependent receptor, plug domain"/>
    <property type="match status" value="1"/>
</dbReference>
<dbReference type="Proteomes" id="UP000216101">
    <property type="component" value="Unassembled WGS sequence"/>
</dbReference>
<dbReference type="InterPro" id="IPR010104">
    <property type="entry name" value="TonB_rcpt_bac"/>
</dbReference>
<evidence type="ECO:0000313" key="8">
    <source>
        <dbReference type="EMBL" id="OZY86801.1"/>
    </source>
</evidence>
<keyword evidence="8" id="KW-0675">Receptor</keyword>
<evidence type="ECO:0000256" key="5">
    <source>
        <dbReference type="SAM" id="SignalP"/>
    </source>
</evidence>
<keyword evidence="9" id="KW-1185">Reference proteome</keyword>
<evidence type="ECO:0000256" key="2">
    <source>
        <dbReference type="ARBA" id="ARBA00023136"/>
    </source>
</evidence>
<dbReference type="NCBIfam" id="TIGR01782">
    <property type="entry name" value="TonB-Xanth-Caul"/>
    <property type="match status" value="1"/>
</dbReference>
<keyword evidence="2 4" id="KW-0472">Membrane</keyword>
<dbReference type="InterPro" id="IPR037066">
    <property type="entry name" value="Plug_dom_sf"/>
</dbReference>
<dbReference type="InterPro" id="IPR012910">
    <property type="entry name" value="Plug_dom"/>
</dbReference>
<evidence type="ECO:0000313" key="9">
    <source>
        <dbReference type="Proteomes" id="UP000216101"/>
    </source>
</evidence>
<dbReference type="Gene3D" id="2.40.170.20">
    <property type="entry name" value="TonB-dependent receptor, beta-barrel domain"/>
    <property type="match status" value="1"/>
</dbReference>
<keyword evidence="5" id="KW-0732">Signal</keyword>
<dbReference type="PANTHER" id="PTHR40980:SF3">
    <property type="entry name" value="TONB-DEPENDENT RECEPTOR-LIKE BETA-BARREL DOMAIN-CONTAINING PROTEIN"/>
    <property type="match status" value="1"/>
</dbReference>
<dbReference type="SUPFAM" id="SSF56935">
    <property type="entry name" value="Porins"/>
    <property type="match status" value="1"/>
</dbReference>
<organism evidence="8 9">
    <name type="scientific">Cellvibrio mixtus</name>
    <dbReference type="NCBI Taxonomy" id="39650"/>
    <lineage>
        <taxon>Bacteria</taxon>
        <taxon>Pseudomonadati</taxon>
        <taxon>Pseudomonadota</taxon>
        <taxon>Gammaproteobacteria</taxon>
        <taxon>Cellvibrionales</taxon>
        <taxon>Cellvibrionaceae</taxon>
        <taxon>Cellvibrio</taxon>
    </lineage>
</organism>
<dbReference type="InterPro" id="IPR000531">
    <property type="entry name" value="Beta-barrel_TonB"/>
</dbReference>
<dbReference type="InterPro" id="IPR036942">
    <property type="entry name" value="Beta-barrel_TonB_sf"/>
</dbReference>
<name>A0A266QBR5_9GAMM</name>
<dbReference type="PANTHER" id="PTHR40980">
    <property type="entry name" value="PLUG DOMAIN-CONTAINING PROTEIN"/>
    <property type="match status" value="1"/>
</dbReference>
<comment type="caution">
    <text evidence="8">The sequence shown here is derived from an EMBL/GenBank/DDBJ whole genome shotgun (WGS) entry which is preliminary data.</text>
</comment>
<accession>A0A266QBR5</accession>
<protein>
    <submittedName>
        <fullName evidence="8">TonB-dependent receptor</fullName>
    </submittedName>
</protein>
<dbReference type="STRING" id="1209072.GCA_000766945_03475"/>
<evidence type="ECO:0000256" key="3">
    <source>
        <dbReference type="ARBA" id="ARBA00023237"/>
    </source>
</evidence>
<dbReference type="AlphaFoldDB" id="A0A266QBR5"/>
<keyword evidence="3" id="KW-0998">Cell outer membrane</keyword>
<dbReference type="GO" id="GO:0009279">
    <property type="term" value="C:cell outer membrane"/>
    <property type="evidence" value="ECO:0007669"/>
    <property type="project" value="UniProtKB-SubCell"/>
</dbReference>
<evidence type="ECO:0000256" key="1">
    <source>
        <dbReference type="ARBA" id="ARBA00004442"/>
    </source>
</evidence>
<comment type="subcellular location">
    <subcellularLocation>
        <location evidence="1 4">Cell outer membrane</location>
    </subcellularLocation>
</comment>
<feature type="domain" description="TonB-dependent receptor-like beta-barrel" evidence="6">
    <location>
        <begin position="438"/>
        <end position="893"/>
    </location>
</feature>
<dbReference type="Pfam" id="PF07715">
    <property type="entry name" value="Plug"/>
    <property type="match status" value="1"/>
</dbReference>
<evidence type="ECO:0000256" key="4">
    <source>
        <dbReference type="RuleBase" id="RU003357"/>
    </source>
</evidence>
<dbReference type="Pfam" id="PF00593">
    <property type="entry name" value="TonB_dep_Rec_b-barrel"/>
    <property type="match status" value="1"/>
</dbReference>
<gene>
    <name evidence="8" type="ORF">CBP51_07275</name>
</gene>
<feature type="signal peptide" evidence="5">
    <location>
        <begin position="1"/>
        <end position="27"/>
    </location>
</feature>
<comment type="similarity">
    <text evidence="4">Belongs to the TonB-dependent receptor family.</text>
</comment>